<protein>
    <submittedName>
        <fullName evidence="1">Hypha-specific G1 cyclin-related protein 1</fullName>
    </submittedName>
</protein>
<dbReference type="EMBL" id="CALSDN010000006">
    <property type="protein sequence ID" value="CAH6721515.1"/>
    <property type="molecule type" value="Genomic_DNA"/>
</dbReference>
<sequence>MFKITKSSIDLPFHQFEYSQKLYKSEILNHEKDLKEYEEIYQHLIDNCNNSNLRPNLELYQQQPYINFNIRLKLIEFLLKMSIRLKILPFVFFKAVKIFDRYCSKRIILLDQSQLIITTCLWIASKIQGGNNHFINLNNIDKMSDIKTINDLGYGSGGKFLGPTERFRLPKLHELVKLCGNKCKYDNSMFKQMELHILTTLNWNFNDASIDDFIMKSQDFNINNNNNEFFKIKEYLSYVSLYSNELIDVNIIDLSKVIVDLINETFNLNENHYYYQTLNGPLNNDDEDFFIEGEKPIENYKFDLNTYKFIKKNLIKAILKSSDFLLQLFNSRGPQFLYNQMLMNYNDQFNQISQKIECQKIDCQKFESNDSPSQCNDSFRKDFISSQPPSIPVPYPPSTPTDESFIYKPIPISSHSLIKKFDIKINTSHQHNNSTLSINSSQSINTSNTSIFDLDSRKFGVYTPVSDEDSPIYHFK</sequence>
<organism evidence="1 2">
    <name type="scientific">[Candida] jaroonii</name>
    <dbReference type="NCBI Taxonomy" id="467808"/>
    <lineage>
        <taxon>Eukaryota</taxon>
        <taxon>Fungi</taxon>
        <taxon>Dikarya</taxon>
        <taxon>Ascomycota</taxon>
        <taxon>Saccharomycotina</taxon>
        <taxon>Pichiomycetes</taxon>
        <taxon>Debaryomycetaceae</taxon>
        <taxon>Yamadazyma</taxon>
    </lineage>
</organism>
<keyword evidence="2" id="KW-1185">Reference proteome</keyword>
<gene>
    <name evidence="1" type="ORF">CLIB1444_06S03950</name>
</gene>
<accession>A0ACA9YAR2</accession>
<dbReference type="Proteomes" id="UP001152531">
    <property type="component" value="Unassembled WGS sequence"/>
</dbReference>
<evidence type="ECO:0000313" key="2">
    <source>
        <dbReference type="Proteomes" id="UP001152531"/>
    </source>
</evidence>
<name>A0ACA9YAR2_9ASCO</name>
<evidence type="ECO:0000313" key="1">
    <source>
        <dbReference type="EMBL" id="CAH6721515.1"/>
    </source>
</evidence>
<proteinExistence type="predicted"/>
<comment type="caution">
    <text evidence="1">The sequence shown here is derived from an EMBL/GenBank/DDBJ whole genome shotgun (WGS) entry which is preliminary data.</text>
</comment>
<reference evidence="1" key="1">
    <citation type="submission" date="2022-06" db="EMBL/GenBank/DDBJ databases">
        <authorList>
            <person name="Legras J.-L."/>
            <person name="Devillers H."/>
            <person name="Grondin C."/>
        </authorList>
    </citation>
    <scope>NUCLEOTIDE SEQUENCE</scope>
    <source>
        <strain evidence="1">CLIB 1444</strain>
    </source>
</reference>